<dbReference type="AlphaFoldDB" id="A0A5J4TX06"/>
<dbReference type="Proteomes" id="UP000324800">
    <property type="component" value="Unassembled WGS sequence"/>
</dbReference>
<dbReference type="EMBL" id="SNRW01023932">
    <property type="protein sequence ID" value="KAA6362628.1"/>
    <property type="molecule type" value="Genomic_DNA"/>
</dbReference>
<protein>
    <submittedName>
        <fullName evidence="1">Uncharacterized protein</fullName>
    </submittedName>
</protein>
<sequence length="75" mass="8391">MVFEPPTPSVNFFYLSVGLKFVSNQCCYTLMGFSSVITISPFTKVICLPQLYRIFNDYTPPTSCASQLVIKLLAV</sequence>
<name>A0A5J4TX06_9EUKA</name>
<proteinExistence type="predicted"/>
<reference evidence="1 2" key="1">
    <citation type="submission" date="2019-03" db="EMBL/GenBank/DDBJ databases">
        <title>Single cell metagenomics reveals metabolic interactions within the superorganism composed of flagellate Streblomastix strix and complex community of Bacteroidetes bacteria on its surface.</title>
        <authorList>
            <person name="Treitli S.C."/>
            <person name="Kolisko M."/>
            <person name="Husnik F."/>
            <person name="Keeling P."/>
            <person name="Hampl V."/>
        </authorList>
    </citation>
    <scope>NUCLEOTIDE SEQUENCE [LARGE SCALE GENOMIC DNA]</scope>
    <source>
        <strain evidence="1">ST1C</strain>
    </source>
</reference>
<organism evidence="1 2">
    <name type="scientific">Streblomastix strix</name>
    <dbReference type="NCBI Taxonomy" id="222440"/>
    <lineage>
        <taxon>Eukaryota</taxon>
        <taxon>Metamonada</taxon>
        <taxon>Preaxostyla</taxon>
        <taxon>Oxymonadida</taxon>
        <taxon>Streblomastigidae</taxon>
        <taxon>Streblomastix</taxon>
    </lineage>
</organism>
<evidence type="ECO:0000313" key="2">
    <source>
        <dbReference type="Proteomes" id="UP000324800"/>
    </source>
</evidence>
<evidence type="ECO:0000313" key="1">
    <source>
        <dbReference type="EMBL" id="KAA6362628.1"/>
    </source>
</evidence>
<accession>A0A5J4TX06</accession>
<feature type="non-terminal residue" evidence="1">
    <location>
        <position position="75"/>
    </location>
</feature>
<gene>
    <name evidence="1" type="ORF">EZS28_041845</name>
</gene>
<comment type="caution">
    <text evidence="1">The sequence shown here is derived from an EMBL/GenBank/DDBJ whole genome shotgun (WGS) entry which is preliminary data.</text>
</comment>